<keyword evidence="3" id="KW-1003">Cell membrane</keyword>
<dbReference type="Proteomes" id="UP000298325">
    <property type="component" value="Unassembled WGS sequence"/>
</dbReference>
<feature type="transmembrane region" description="Helical" evidence="7">
    <location>
        <begin position="65"/>
        <end position="88"/>
    </location>
</feature>
<keyword evidence="5 7" id="KW-1133">Transmembrane helix</keyword>
<evidence type="ECO:0000313" key="8">
    <source>
        <dbReference type="EMBL" id="TGN39962.1"/>
    </source>
</evidence>
<name>A0A4Z1CHA7_9GAMM</name>
<feature type="transmembrane region" description="Helical" evidence="7">
    <location>
        <begin position="343"/>
        <end position="364"/>
    </location>
</feature>
<protein>
    <recommendedName>
        <fullName evidence="10">Lipopolysaccharide biosynthesis protein</fullName>
    </recommendedName>
</protein>
<keyword evidence="6 7" id="KW-0472">Membrane</keyword>
<evidence type="ECO:0000256" key="5">
    <source>
        <dbReference type="ARBA" id="ARBA00022989"/>
    </source>
</evidence>
<proteinExistence type="inferred from homology"/>
<evidence type="ECO:0008006" key="10">
    <source>
        <dbReference type="Google" id="ProtNLM"/>
    </source>
</evidence>
<evidence type="ECO:0000256" key="7">
    <source>
        <dbReference type="SAM" id="Phobius"/>
    </source>
</evidence>
<evidence type="ECO:0000256" key="1">
    <source>
        <dbReference type="ARBA" id="ARBA00004651"/>
    </source>
</evidence>
<evidence type="ECO:0000256" key="2">
    <source>
        <dbReference type="ARBA" id="ARBA00007430"/>
    </source>
</evidence>
<gene>
    <name evidence="8" type="ORF">E5Q11_06605</name>
</gene>
<organism evidence="8 9">
    <name type="scientific">Marinobacter confluentis</name>
    <dbReference type="NCBI Taxonomy" id="1697557"/>
    <lineage>
        <taxon>Bacteria</taxon>
        <taxon>Pseudomonadati</taxon>
        <taxon>Pseudomonadota</taxon>
        <taxon>Gammaproteobacteria</taxon>
        <taxon>Pseudomonadales</taxon>
        <taxon>Marinobacteraceae</taxon>
        <taxon>Marinobacter</taxon>
    </lineage>
</organism>
<keyword evidence="4 7" id="KW-0812">Transmembrane</keyword>
<feature type="transmembrane region" description="Helical" evidence="7">
    <location>
        <begin position="403"/>
        <end position="424"/>
    </location>
</feature>
<dbReference type="PANTHER" id="PTHR30250">
    <property type="entry name" value="PST FAMILY PREDICTED COLANIC ACID TRANSPORTER"/>
    <property type="match status" value="1"/>
</dbReference>
<dbReference type="PANTHER" id="PTHR30250:SF10">
    <property type="entry name" value="LIPOPOLYSACCHARIDE BIOSYNTHESIS PROTEIN WZXC"/>
    <property type="match status" value="1"/>
</dbReference>
<feature type="transmembrane region" description="Helical" evidence="7">
    <location>
        <begin position="281"/>
        <end position="304"/>
    </location>
</feature>
<feature type="transmembrane region" description="Helical" evidence="7">
    <location>
        <begin position="100"/>
        <end position="121"/>
    </location>
</feature>
<evidence type="ECO:0000256" key="4">
    <source>
        <dbReference type="ARBA" id="ARBA00022692"/>
    </source>
</evidence>
<comment type="similarity">
    <text evidence="2">Belongs to the polysaccharide synthase family.</text>
</comment>
<feature type="transmembrane region" description="Helical" evidence="7">
    <location>
        <begin position="5"/>
        <end position="23"/>
    </location>
</feature>
<sequence>MLGRYASYLVSLFSMMILARIFTPDIFGTVAAIMVFFTFFQLMAEAGLGPAIININRLESADRDGLFGLTLFIGFVLALLFLLLGPIFVAFYEMPRVDKVVPYIAVSLLFFAGSIIPTAFLLREQAFFRIANVGIAAEIISTSFTIGLVQLVDPLHALAAKATVNAVARFFISWYFSINTEFGSPMPGRKFSAIKPLLGFCGYQFGFNFINYFSRNLDNILIGKYLGAELLGAYDKSYQLMRYPLMLLTSAMTPAVQPVIRKYSGDPVQVESIHRDFTFKLSLVGAVAGLAMFALADWLVLIILGNQWLGVIPIIQILAIAIPAQVVLSTCGSFFQAMNSARTLFLSGAFSAVFTVGAIVIGILYRNIEILCWCLVGAFHINFVQAYYYMYKKVFKAPLYLHLINMIPASIVVVGMIGWSLWIIN</sequence>
<feature type="transmembrane region" description="Helical" evidence="7">
    <location>
        <begin position="133"/>
        <end position="152"/>
    </location>
</feature>
<dbReference type="OrthoDB" id="5486360at2"/>
<dbReference type="AlphaFoldDB" id="A0A4Z1CHA7"/>
<dbReference type="GO" id="GO:0005886">
    <property type="term" value="C:plasma membrane"/>
    <property type="evidence" value="ECO:0007669"/>
    <property type="project" value="UniProtKB-SubCell"/>
</dbReference>
<dbReference type="EMBL" id="SRPF01000002">
    <property type="protein sequence ID" value="TGN39962.1"/>
    <property type="molecule type" value="Genomic_DNA"/>
</dbReference>
<evidence type="ECO:0000256" key="6">
    <source>
        <dbReference type="ARBA" id="ARBA00023136"/>
    </source>
</evidence>
<evidence type="ECO:0000256" key="3">
    <source>
        <dbReference type="ARBA" id="ARBA00022475"/>
    </source>
</evidence>
<keyword evidence="9" id="KW-1185">Reference proteome</keyword>
<reference evidence="8 9" key="1">
    <citation type="submission" date="2019-04" db="EMBL/GenBank/DDBJ databases">
        <authorList>
            <person name="Park S."/>
            <person name="Yoon J.-H."/>
        </authorList>
    </citation>
    <scope>NUCLEOTIDE SEQUENCE [LARGE SCALE GENOMIC DNA]</scope>
    <source>
        <strain evidence="8 9">HJM-18</strain>
    </source>
</reference>
<evidence type="ECO:0000313" key="9">
    <source>
        <dbReference type="Proteomes" id="UP000298325"/>
    </source>
</evidence>
<feature type="transmembrane region" description="Helical" evidence="7">
    <location>
        <begin position="310"/>
        <end position="331"/>
    </location>
</feature>
<feature type="transmembrane region" description="Helical" evidence="7">
    <location>
        <begin position="197"/>
        <end position="214"/>
    </location>
</feature>
<accession>A0A4Z1CHA7</accession>
<dbReference type="Pfam" id="PF13440">
    <property type="entry name" value="Polysacc_synt_3"/>
    <property type="match status" value="1"/>
</dbReference>
<feature type="transmembrane region" description="Helical" evidence="7">
    <location>
        <begin position="29"/>
        <end position="53"/>
    </location>
</feature>
<comment type="caution">
    <text evidence="8">The sequence shown here is derived from an EMBL/GenBank/DDBJ whole genome shotgun (WGS) entry which is preliminary data.</text>
</comment>
<feature type="transmembrane region" description="Helical" evidence="7">
    <location>
        <begin position="370"/>
        <end position="391"/>
    </location>
</feature>
<feature type="transmembrane region" description="Helical" evidence="7">
    <location>
        <begin position="158"/>
        <end position="176"/>
    </location>
</feature>
<dbReference type="InterPro" id="IPR050833">
    <property type="entry name" value="Poly_Biosynth_Transport"/>
</dbReference>
<comment type="subcellular location">
    <subcellularLocation>
        <location evidence="1">Cell membrane</location>
        <topology evidence="1">Multi-pass membrane protein</topology>
    </subcellularLocation>
</comment>